<evidence type="ECO:0008006" key="4">
    <source>
        <dbReference type="Google" id="ProtNLM"/>
    </source>
</evidence>
<dbReference type="EMBL" id="JARMAB010000026">
    <property type="protein sequence ID" value="MED1204816.1"/>
    <property type="molecule type" value="Genomic_DNA"/>
</dbReference>
<evidence type="ECO:0000313" key="2">
    <source>
        <dbReference type="EMBL" id="MED1204816.1"/>
    </source>
</evidence>
<reference evidence="2 3" key="1">
    <citation type="submission" date="2023-03" db="EMBL/GenBank/DDBJ databases">
        <title>Bacillus Genome Sequencing.</title>
        <authorList>
            <person name="Dunlap C."/>
        </authorList>
    </citation>
    <scope>NUCLEOTIDE SEQUENCE [LARGE SCALE GENOMIC DNA]</scope>
    <source>
        <strain evidence="2 3">B-23453</strain>
    </source>
</reference>
<comment type="caution">
    <text evidence="2">The sequence shown here is derived from an EMBL/GenBank/DDBJ whole genome shotgun (WGS) entry which is preliminary data.</text>
</comment>
<dbReference type="Proteomes" id="UP001341444">
    <property type="component" value="Unassembled WGS sequence"/>
</dbReference>
<evidence type="ECO:0000256" key="1">
    <source>
        <dbReference type="SAM" id="Phobius"/>
    </source>
</evidence>
<gene>
    <name evidence="2" type="ORF">P4T90_17360</name>
</gene>
<evidence type="ECO:0000313" key="3">
    <source>
        <dbReference type="Proteomes" id="UP001341444"/>
    </source>
</evidence>
<dbReference type="RefSeq" id="WP_066261781.1">
    <property type="nucleotide sequence ID" value="NZ_JARMAB010000026.1"/>
</dbReference>
<keyword evidence="1" id="KW-0472">Membrane</keyword>
<organism evidence="2 3">
    <name type="scientific">Heyndrickxia acidicola</name>
    <dbReference type="NCBI Taxonomy" id="209389"/>
    <lineage>
        <taxon>Bacteria</taxon>
        <taxon>Bacillati</taxon>
        <taxon>Bacillota</taxon>
        <taxon>Bacilli</taxon>
        <taxon>Bacillales</taxon>
        <taxon>Bacillaceae</taxon>
        <taxon>Heyndrickxia</taxon>
    </lineage>
</organism>
<accession>A0ABU6MLH8</accession>
<keyword evidence="1" id="KW-0812">Transmembrane</keyword>
<sequence length="65" mass="7779">MKNKFSFNKYTLQTWGRNIRGVCRQLIIPFAIFQGIRTIFFPTTFDVLLLAIFILVALGYHYEWF</sequence>
<protein>
    <recommendedName>
        <fullName evidence="4">Membrane protein YszA</fullName>
    </recommendedName>
</protein>
<keyword evidence="1" id="KW-1133">Transmembrane helix</keyword>
<keyword evidence="3" id="KW-1185">Reference proteome</keyword>
<name>A0ABU6MLH8_9BACI</name>
<proteinExistence type="predicted"/>
<feature type="transmembrane region" description="Helical" evidence="1">
    <location>
        <begin position="39"/>
        <end position="62"/>
    </location>
</feature>